<feature type="domain" description="Integrase catalytic" evidence="1">
    <location>
        <begin position="1"/>
        <end position="79"/>
    </location>
</feature>
<dbReference type="InterPro" id="IPR036397">
    <property type="entry name" value="RNaseH_sf"/>
</dbReference>
<name>A0A816C8A9_ADIRI</name>
<dbReference type="PANTHER" id="PTHR37984:SF15">
    <property type="entry name" value="INTEGRASE CATALYTIC DOMAIN-CONTAINING PROTEIN"/>
    <property type="match status" value="1"/>
</dbReference>
<dbReference type="EMBL" id="CAJNOJ010000800">
    <property type="protein sequence ID" value="CAF1524064.1"/>
    <property type="molecule type" value="Genomic_DNA"/>
</dbReference>
<dbReference type="PROSITE" id="PS50994">
    <property type="entry name" value="INTEGRASE"/>
    <property type="match status" value="1"/>
</dbReference>
<evidence type="ECO:0000313" key="2">
    <source>
        <dbReference type="EMBL" id="CAF1524064.1"/>
    </source>
</evidence>
<dbReference type="OrthoDB" id="441971at2759"/>
<keyword evidence="4" id="KW-1185">Reference proteome</keyword>
<dbReference type="EMBL" id="CAJNOR010007671">
    <property type="protein sequence ID" value="CAF1621371.1"/>
    <property type="molecule type" value="Genomic_DNA"/>
</dbReference>
<accession>A0A816C8A9</accession>
<reference evidence="3" key="1">
    <citation type="submission" date="2021-02" db="EMBL/GenBank/DDBJ databases">
        <authorList>
            <person name="Nowell W R."/>
        </authorList>
    </citation>
    <scope>NUCLEOTIDE SEQUENCE</scope>
</reference>
<dbReference type="SUPFAM" id="SSF53098">
    <property type="entry name" value="Ribonuclease H-like"/>
    <property type="match status" value="1"/>
</dbReference>
<dbReference type="InterPro" id="IPR001584">
    <property type="entry name" value="Integrase_cat-core"/>
</dbReference>
<dbReference type="Proteomes" id="UP000663852">
    <property type="component" value="Unassembled WGS sequence"/>
</dbReference>
<dbReference type="InterPro" id="IPR050951">
    <property type="entry name" value="Retrovirus_Pol_polyprotein"/>
</dbReference>
<dbReference type="Gene3D" id="3.30.420.10">
    <property type="entry name" value="Ribonuclease H-like superfamily/Ribonuclease H"/>
    <property type="match status" value="1"/>
</dbReference>
<dbReference type="InterPro" id="IPR012337">
    <property type="entry name" value="RNaseH-like_sf"/>
</dbReference>
<dbReference type="AlphaFoldDB" id="A0A816C8A9"/>
<dbReference type="PANTHER" id="PTHR37984">
    <property type="entry name" value="PROTEIN CBG26694"/>
    <property type="match status" value="1"/>
</dbReference>
<dbReference type="GO" id="GO:0015074">
    <property type="term" value="P:DNA integration"/>
    <property type="evidence" value="ECO:0007669"/>
    <property type="project" value="InterPro"/>
</dbReference>
<sequence>MEAMAKLVGYNHTYPTTYHPQSNGMIERFNATFIPRIAKVQDRENNNWDGFLASVVFAYNTGTHSTTGYSPYQLLFGREPRLPTDQPASTFTFRKPNDYYEQLKKNMKIIHRNARENMINKQKQYKSRYDTQRNDPHYSLNDRVLIRKHGLKNKLDAKYSATPQIVIREDHPVYIVQDESTQVETRVHVNDIRPICITRSN</sequence>
<protein>
    <recommendedName>
        <fullName evidence="1">Integrase catalytic domain-containing protein</fullName>
    </recommendedName>
</protein>
<evidence type="ECO:0000313" key="4">
    <source>
        <dbReference type="Proteomes" id="UP000663828"/>
    </source>
</evidence>
<evidence type="ECO:0000313" key="3">
    <source>
        <dbReference type="EMBL" id="CAF1621371.1"/>
    </source>
</evidence>
<organism evidence="3 4">
    <name type="scientific">Adineta ricciae</name>
    <name type="common">Rotifer</name>
    <dbReference type="NCBI Taxonomy" id="249248"/>
    <lineage>
        <taxon>Eukaryota</taxon>
        <taxon>Metazoa</taxon>
        <taxon>Spiralia</taxon>
        <taxon>Gnathifera</taxon>
        <taxon>Rotifera</taxon>
        <taxon>Eurotatoria</taxon>
        <taxon>Bdelloidea</taxon>
        <taxon>Adinetida</taxon>
        <taxon>Adinetidae</taxon>
        <taxon>Adineta</taxon>
    </lineage>
</organism>
<gene>
    <name evidence="2" type="ORF">EDS130_LOCUS44079</name>
    <name evidence="3" type="ORF">XAT740_LOCUS50293</name>
</gene>
<dbReference type="Proteomes" id="UP000663828">
    <property type="component" value="Unassembled WGS sequence"/>
</dbReference>
<dbReference type="GO" id="GO:0003676">
    <property type="term" value="F:nucleic acid binding"/>
    <property type="evidence" value="ECO:0007669"/>
    <property type="project" value="InterPro"/>
</dbReference>
<comment type="caution">
    <text evidence="3">The sequence shown here is derived from an EMBL/GenBank/DDBJ whole genome shotgun (WGS) entry which is preliminary data.</text>
</comment>
<evidence type="ECO:0000259" key="1">
    <source>
        <dbReference type="PROSITE" id="PS50994"/>
    </source>
</evidence>
<proteinExistence type="predicted"/>